<feature type="transmembrane region" description="Helical" evidence="1">
    <location>
        <begin position="83"/>
        <end position="101"/>
    </location>
</feature>
<feature type="transmembrane region" description="Helical" evidence="1">
    <location>
        <begin position="53"/>
        <end position="71"/>
    </location>
</feature>
<sequence length="200" mass="22013">MRASPSAKNRDTAAFLGFSLLGLFVFFVPVSLNGKNTIPLDHIITFFRTGLPLFSRYFALLMVMLGAWDALRAVKRKKDASALVLALFKISGLAAALIFLFSGQPAFLMQSDVLPFLYEKLVTPVALIVPLGAVFLAFLVDYGLMEFSGSLLQPFMRRLFHTPGRSAVDAVASFVGSYSIGLLITDRVYREGRYTTREAA</sequence>
<protein>
    <submittedName>
        <fullName evidence="3">YjiH family protein</fullName>
    </submittedName>
</protein>
<proteinExistence type="predicted"/>
<feature type="non-terminal residue" evidence="3">
    <location>
        <position position="200"/>
    </location>
</feature>
<dbReference type="EMBL" id="DRLD01000295">
    <property type="protein sequence ID" value="HED11139.1"/>
    <property type="molecule type" value="Genomic_DNA"/>
</dbReference>
<evidence type="ECO:0000313" key="3">
    <source>
        <dbReference type="EMBL" id="HED11139.1"/>
    </source>
</evidence>
<dbReference type="AlphaFoldDB" id="A0A7V1LNA3"/>
<dbReference type="InterPro" id="IPR011642">
    <property type="entry name" value="Gate_dom"/>
</dbReference>
<keyword evidence="1" id="KW-0472">Membrane</keyword>
<evidence type="ECO:0000259" key="2">
    <source>
        <dbReference type="Pfam" id="PF07670"/>
    </source>
</evidence>
<dbReference type="Pfam" id="PF07670">
    <property type="entry name" value="Gate"/>
    <property type="match status" value="1"/>
</dbReference>
<feature type="domain" description="Nucleoside transporter/FeoB GTPase Gate" evidence="2">
    <location>
        <begin position="125"/>
        <end position="199"/>
    </location>
</feature>
<comment type="caution">
    <text evidence="3">The sequence shown here is derived from an EMBL/GenBank/DDBJ whole genome shotgun (WGS) entry which is preliminary data.</text>
</comment>
<keyword evidence="1" id="KW-0812">Transmembrane</keyword>
<organism evidence="3">
    <name type="scientific">Caldithrix abyssi</name>
    <dbReference type="NCBI Taxonomy" id="187145"/>
    <lineage>
        <taxon>Bacteria</taxon>
        <taxon>Pseudomonadati</taxon>
        <taxon>Calditrichota</taxon>
        <taxon>Calditrichia</taxon>
        <taxon>Calditrichales</taxon>
        <taxon>Calditrichaceae</taxon>
        <taxon>Caldithrix</taxon>
    </lineage>
</organism>
<accession>A0A7V1LNA3</accession>
<keyword evidence="1" id="KW-1133">Transmembrane helix</keyword>
<dbReference type="Proteomes" id="UP000886005">
    <property type="component" value="Unassembled WGS sequence"/>
</dbReference>
<feature type="transmembrane region" description="Helical" evidence="1">
    <location>
        <begin position="12"/>
        <end position="33"/>
    </location>
</feature>
<reference evidence="3" key="1">
    <citation type="journal article" date="2020" name="mSystems">
        <title>Genome- and Community-Level Interaction Insights into Carbon Utilization and Element Cycling Functions of Hydrothermarchaeota in Hydrothermal Sediment.</title>
        <authorList>
            <person name="Zhou Z."/>
            <person name="Liu Y."/>
            <person name="Xu W."/>
            <person name="Pan J."/>
            <person name="Luo Z.H."/>
            <person name="Li M."/>
        </authorList>
    </citation>
    <scope>NUCLEOTIDE SEQUENCE [LARGE SCALE GENOMIC DNA]</scope>
    <source>
        <strain evidence="3">HyVt-456</strain>
    </source>
</reference>
<feature type="transmembrane region" description="Helical" evidence="1">
    <location>
        <begin position="121"/>
        <end position="145"/>
    </location>
</feature>
<evidence type="ECO:0000256" key="1">
    <source>
        <dbReference type="SAM" id="Phobius"/>
    </source>
</evidence>
<gene>
    <name evidence="3" type="ORF">ENJ10_10660</name>
</gene>
<name>A0A7V1LNA3_CALAY</name>